<dbReference type="Gene3D" id="3.30.530.20">
    <property type="match status" value="1"/>
</dbReference>
<gene>
    <name evidence="1" type="ORF">NFRAN_1270</name>
</gene>
<evidence type="ECO:0000313" key="1">
    <source>
        <dbReference type="EMBL" id="VFJ13592.1"/>
    </source>
</evidence>
<dbReference type="AlphaFoldDB" id="A0A484I9U2"/>
<keyword evidence="2" id="KW-1185">Reference proteome</keyword>
<name>A0A484I9U2_9ARCH</name>
<accession>A0A484I9U2</accession>
<dbReference type="EMBL" id="LR216287">
    <property type="protein sequence ID" value="VFJ13592.1"/>
    <property type="molecule type" value="Genomic_DNA"/>
</dbReference>
<reference evidence="1 2" key="1">
    <citation type="submission" date="2019-02" db="EMBL/GenBank/DDBJ databases">
        <authorList>
            <person name="Lehtovirta-Morley E L."/>
        </authorList>
    </citation>
    <scope>NUCLEOTIDE SEQUENCE [LARGE SCALE GENOMIC DNA]</scope>
    <source>
        <strain evidence="1">NFRAN1</strain>
    </source>
</reference>
<dbReference type="KEGG" id="nfn:NFRAN_1270"/>
<dbReference type="Proteomes" id="UP000294299">
    <property type="component" value="Chromosome NFRAN"/>
</dbReference>
<protein>
    <submittedName>
        <fullName evidence="1">Uncharacterized protein</fullName>
    </submittedName>
</protein>
<organism evidence="1 2">
    <name type="scientific">Candidatus Nitrosocosmicus franklandianus</name>
    <dbReference type="NCBI Taxonomy" id="1798806"/>
    <lineage>
        <taxon>Archaea</taxon>
        <taxon>Nitrososphaerota</taxon>
        <taxon>Nitrososphaeria</taxon>
        <taxon>Nitrososphaerales</taxon>
        <taxon>Nitrososphaeraceae</taxon>
        <taxon>Candidatus Nitrosocosmicus</taxon>
    </lineage>
</organism>
<proteinExistence type="predicted"/>
<dbReference type="InterPro" id="IPR023393">
    <property type="entry name" value="START-like_dom_sf"/>
</dbReference>
<evidence type="ECO:0000313" key="2">
    <source>
        <dbReference type="Proteomes" id="UP000294299"/>
    </source>
</evidence>
<sequence>MLSHKSKDMVFNFFENAKNLEIGGAISNVVRDMNEWYSFDHIIAGNARLKIVAKDRELGILDHLFEGGGLSWIVYVRIINNGHGSTTTWTFLKPDGLTDEHFEEQLKDLM</sequence>